<dbReference type="GO" id="GO:0006352">
    <property type="term" value="P:DNA-templated transcription initiation"/>
    <property type="evidence" value="ECO:0007669"/>
    <property type="project" value="InterPro"/>
</dbReference>
<dbReference type="RefSeq" id="WP_158862784.1">
    <property type="nucleotide sequence ID" value="NZ_CP046401.1"/>
</dbReference>
<dbReference type="Gene3D" id="1.10.1740.10">
    <property type="match status" value="1"/>
</dbReference>
<dbReference type="SUPFAM" id="SSF88946">
    <property type="entry name" value="Sigma2 domain of RNA polymerase sigma factors"/>
    <property type="match status" value="1"/>
</dbReference>
<dbReference type="Pfam" id="PF08281">
    <property type="entry name" value="Sigma70_r4_2"/>
    <property type="match status" value="1"/>
</dbReference>
<evidence type="ECO:0000256" key="3">
    <source>
        <dbReference type="ARBA" id="ARBA00023082"/>
    </source>
</evidence>
<keyword evidence="4" id="KW-0804">Transcription</keyword>
<dbReference type="PANTHER" id="PTHR43133">
    <property type="entry name" value="RNA POLYMERASE ECF-TYPE SIGMA FACTO"/>
    <property type="match status" value="1"/>
</dbReference>
<dbReference type="CDD" id="cd06171">
    <property type="entry name" value="Sigma70_r4"/>
    <property type="match status" value="1"/>
</dbReference>
<evidence type="ECO:0000313" key="6">
    <source>
        <dbReference type="EMBL" id="QGY42544.1"/>
    </source>
</evidence>
<dbReference type="InterPro" id="IPR013324">
    <property type="entry name" value="RNA_pol_sigma_r3/r4-like"/>
</dbReference>
<dbReference type="SUPFAM" id="SSF88659">
    <property type="entry name" value="Sigma3 and sigma4 domains of RNA polymerase sigma factors"/>
    <property type="match status" value="1"/>
</dbReference>
<name>A0A6I6JXV9_9BACT</name>
<evidence type="ECO:0000313" key="7">
    <source>
        <dbReference type="Proteomes" id="UP000428260"/>
    </source>
</evidence>
<dbReference type="Proteomes" id="UP000428260">
    <property type="component" value="Chromosome"/>
</dbReference>
<feature type="domain" description="RNA polymerase sigma factor 70 region 4 type 2" evidence="5">
    <location>
        <begin position="135"/>
        <end position="186"/>
    </location>
</feature>
<evidence type="ECO:0000256" key="4">
    <source>
        <dbReference type="ARBA" id="ARBA00023163"/>
    </source>
</evidence>
<dbReference type="InterPro" id="IPR036388">
    <property type="entry name" value="WH-like_DNA-bd_sf"/>
</dbReference>
<keyword evidence="3" id="KW-0731">Sigma factor</keyword>
<evidence type="ECO:0000256" key="2">
    <source>
        <dbReference type="ARBA" id="ARBA00023015"/>
    </source>
</evidence>
<sequence length="214" mass="25562">MCDHIALHNEGEKDKDRYLWERFRKGDDKAFYSLYDLFFDSLYSYGLHFTRDKDLVKDCIHDLFLDLYKYRERLSETDNIHFYLFRSLRRLIYKEQVKKVSVLSDEQILLQNDIPVMTFEDDLIASEIKDENHKILAEVMMELSDRQREGLSLKFEQNFSYQEIAGILGISVESTRTKIYRALKELRKALQKKGISIQLLFLFYQNEKQEAAGN</sequence>
<dbReference type="KEGG" id="mcos:GM418_02405"/>
<accession>A0A6I6JXV9</accession>
<dbReference type="InterPro" id="IPR013249">
    <property type="entry name" value="RNA_pol_sigma70_r4_t2"/>
</dbReference>
<dbReference type="InterPro" id="IPR039425">
    <property type="entry name" value="RNA_pol_sigma-70-like"/>
</dbReference>
<dbReference type="PANTHER" id="PTHR43133:SF46">
    <property type="entry name" value="RNA POLYMERASE SIGMA-70 FACTOR ECF SUBFAMILY"/>
    <property type="match status" value="1"/>
</dbReference>
<proteinExistence type="inferred from homology"/>
<evidence type="ECO:0000256" key="1">
    <source>
        <dbReference type="ARBA" id="ARBA00010641"/>
    </source>
</evidence>
<keyword evidence="2" id="KW-0805">Transcription regulation</keyword>
<evidence type="ECO:0000259" key="5">
    <source>
        <dbReference type="Pfam" id="PF08281"/>
    </source>
</evidence>
<comment type="similarity">
    <text evidence="1">Belongs to the sigma-70 factor family. ECF subfamily.</text>
</comment>
<protein>
    <submittedName>
        <fullName evidence="6">Sigma-70 family RNA polymerase sigma factor</fullName>
    </submittedName>
</protein>
<dbReference type="AlphaFoldDB" id="A0A6I6JXV9"/>
<dbReference type="EMBL" id="CP046401">
    <property type="protein sequence ID" value="QGY42544.1"/>
    <property type="molecule type" value="Genomic_DNA"/>
</dbReference>
<dbReference type="InterPro" id="IPR014284">
    <property type="entry name" value="RNA_pol_sigma-70_dom"/>
</dbReference>
<dbReference type="GO" id="GO:0016987">
    <property type="term" value="F:sigma factor activity"/>
    <property type="evidence" value="ECO:0007669"/>
    <property type="project" value="UniProtKB-KW"/>
</dbReference>
<dbReference type="NCBIfam" id="TIGR02937">
    <property type="entry name" value="sigma70-ECF"/>
    <property type="match status" value="1"/>
</dbReference>
<gene>
    <name evidence="6" type="ORF">GM418_02405</name>
</gene>
<keyword evidence="7" id="KW-1185">Reference proteome</keyword>
<dbReference type="GO" id="GO:0003677">
    <property type="term" value="F:DNA binding"/>
    <property type="evidence" value="ECO:0007669"/>
    <property type="project" value="InterPro"/>
</dbReference>
<organism evidence="6 7">
    <name type="scientific">Maribellus comscasis</name>
    <dbReference type="NCBI Taxonomy" id="2681766"/>
    <lineage>
        <taxon>Bacteria</taxon>
        <taxon>Pseudomonadati</taxon>
        <taxon>Bacteroidota</taxon>
        <taxon>Bacteroidia</taxon>
        <taxon>Marinilabiliales</taxon>
        <taxon>Prolixibacteraceae</taxon>
        <taxon>Maribellus</taxon>
    </lineage>
</organism>
<dbReference type="InterPro" id="IPR013325">
    <property type="entry name" value="RNA_pol_sigma_r2"/>
</dbReference>
<reference evidence="6 7" key="1">
    <citation type="submission" date="2019-11" db="EMBL/GenBank/DDBJ databases">
        <authorList>
            <person name="Zheng R.K."/>
            <person name="Sun C.M."/>
        </authorList>
    </citation>
    <scope>NUCLEOTIDE SEQUENCE [LARGE SCALE GENOMIC DNA]</scope>
    <source>
        <strain evidence="6 7">WC007</strain>
    </source>
</reference>
<dbReference type="Gene3D" id="1.10.10.10">
    <property type="entry name" value="Winged helix-like DNA-binding domain superfamily/Winged helix DNA-binding domain"/>
    <property type="match status" value="1"/>
</dbReference>